<comment type="caution">
    <text evidence="2">The sequence shown here is derived from an EMBL/GenBank/DDBJ whole genome shotgun (WGS) entry which is preliminary data.</text>
</comment>
<evidence type="ECO:0000313" key="2">
    <source>
        <dbReference type="EMBL" id="MFD2555907.1"/>
    </source>
</evidence>
<dbReference type="Gene3D" id="3.30.1370.110">
    <property type="match status" value="1"/>
</dbReference>
<protein>
    <submittedName>
        <fullName evidence="2">Smr/MutS family protein</fullName>
    </submittedName>
</protein>
<dbReference type="InterPro" id="IPR002625">
    <property type="entry name" value="Smr_dom"/>
</dbReference>
<sequence>MSRTLPRPPKVVDLHADSIANFEDYDIDELLGLSLEKLRDNLDAAIYWEYTQIEFIHGRGKGILRETVYEELRYYKESGSISSYHPSYRNSDIVVVHIGL</sequence>
<name>A0ABW5L3V9_9SPHI</name>
<dbReference type="RefSeq" id="WP_210354189.1">
    <property type="nucleotide sequence ID" value="NZ_JAEQMU010000001.1"/>
</dbReference>
<dbReference type="Proteomes" id="UP001597440">
    <property type="component" value="Unassembled WGS sequence"/>
</dbReference>
<proteinExistence type="predicted"/>
<feature type="domain" description="Smr" evidence="1">
    <location>
        <begin position="36"/>
        <end position="97"/>
    </location>
</feature>
<organism evidence="2 3">
    <name type="scientific">Sphingobacterium tabacisoli</name>
    <dbReference type="NCBI Taxonomy" id="2044855"/>
    <lineage>
        <taxon>Bacteria</taxon>
        <taxon>Pseudomonadati</taxon>
        <taxon>Bacteroidota</taxon>
        <taxon>Sphingobacteriia</taxon>
        <taxon>Sphingobacteriales</taxon>
        <taxon>Sphingobacteriaceae</taxon>
        <taxon>Sphingobacterium</taxon>
    </lineage>
</organism>
<gene>
    <name evidence="2" type="ORF">ACFSQW_16040</name>
</gene>
<keyword evidence="3" id="KW-1185">Reference proteome</keyword>
<dbReference type="EMBL" id="JBHULD010000014">
    <property type="protein sequence ID" value="MFD2555907.1"/>
    <property type="molecule type" value="Genomic_DNA"/>
</dbReference>
<accession>A0ABW5L3V9</accession>
<evidence type="ECO:0000259" key="1">
    <source>
        <dbReference type="Pfam" id="PF01713"/>
    </source>
</evidence>
<evidence type="ECO:0000313" key="3">
    <source>
        <dbReference type="Proteomes" id="UP001597440"/>
    </source>
</evidence>
<dbReference type="InterPro" id="IPR036063">
    <property type="entry name" value="Smr_dom_sf"/>
</dbReference>
<dbReference type="Pfam" id="PF01713">
    <property type="entry name" value="Smr"/>
    <property type="match status" value="1"/>
</dbReference>
<reference evidence="3" key="1">
    <citation type="journal article" date="2019" name="Int. J. Syst. Evol. Microbiol.">
        <title>The Global Catalogue of Microorganisms (GCM) 10K type strain sequencing project: providing services to taxonomists for standard genome sequencing and annotation.</title>
        <authorList>
            <consortium name="The Broad Institute Genomics Platform"/>
            <consortium name="The Broad Institute Genome Sequencing Center for Infectious Disease"/>
            <person name="Wu L."/>
            <person name="Ma J."/>
        </authorList>
    </citation>
    <scope>NUCLEOTIDE SEQUENCE [LARGE SCALE GENOMIC DNA]</scope>
    <source>
        <strain evidence="3">KCTC 52298</strain>
    </source>
</reference>